<proteinExistence type="predicted"/>
<dbReference type="Proteomes" id="UP000272136">
    <property type="component" value="Chromosome 1"/>
</dbReference>
<name>A0ABM6ZEF5_9VIBR</name>
<keyword evidence="1" id="KW-0472">Membrane</keyword>
<evidence type="ECO:0000313" key="2">
    <source>
        <dbReference type="EMBL" id="AYO13847.1"/>
    </source>
</evidence>
<dbReference type="EMBL" id="CP033137">
    <property type="protein sequence ID" value="AYO13847.1"/>
    <property type="molecule type" value="Genomic_DNA"/>
</dbReference>
<sequence>MCITKWKGNFITLIMIVISLSGWATSIYMYNDLIAYQSRVSEGKVINAYNILVSAFKRSDSEDEILLIVNDWKIKGSSAELGSLTTMCNNNPSILLDVSSAFTEVLILKICKTIESNT</sequence>
<gene>
    <name evidence="2" type="ORF">D0812_05200</name>
</gene>
<reference evidence="2 3" key="1">
    <citation type="submission" date="2018-10" db="EMBL/GenBank/DDBJ databases">
        <title>Whole Genome of Vibrio owensii strain 170502, isolated from Acute Hepatopancreatic Necrosis Disease (AHPND) shrimp.</title>
        <authorList>
            <person name="Yan M."/>
            <person name="Wang X."/>
            <person name="Wang Y."/>
        </authorList>
    </citation>
    <scope>NUCLEOTIDE SEQUENCE [LARGE SCALE GENOMIC DNA]</scope>
    <source>
        <strain evidence="2 3">1700302</strain>
    </source>
</reference>
<organism evidence="2 3">
    <name type="scientific">Vibrio owensii</name>
    <dbReference type="NCBI Taxonomy" id="696485"/>
    <lineage>
        <taxon>Bacteria</taxon>
        <taxon>Pseudomonadati</taxon>
        <taxon>Pseudomonadota</taxon>
        <taxon>Gammaproteobacteria</taxon>
        <taxon>Vibrionales</taxon>
        <taxon>Vibrionaceae</taxon>
        <taxon>Vibrio</taxon>
    </lineage>
</organism>
<evidence type="ECO:0000313" key="3">
    <source>
        <dbReference type="Proteomes" id="UP000272136"/>
    </source>
</evidence>
<keyword evidence="1" id="KW-0812">Transmembrane</keyword>
<keyword evidence="3" id="KW-1185">Reference proteome</keyword>
<feature type="transmembrane region" description="Helical" evidence="1">
    <location>
        <begin position="12"/>
        <end position="30"/>
    </location>
</feature>
<evidence type="ECO:0000256" key="1">
    <source>
        <dbReference type="SAM" id="Phobius"/>
    </source>
</evidence>
<protein>
    <submittedName>
        <fullName evidence="2">Uncharacterized protein</fullName>
    </submittedName>
</protein>
<accession>A0ABM6ZEF5</accession>
<keyword evidence="1" id="KW-1133">Transmembrane helix</keyword>